<dbReference type="Gene3D" id="3.30.160.20">
    <property type="match status" value="1"/>
</dbReference>
<keyword evidence="6 8" id="KW-0378">Hydrolase</keyword>
<dbReference type="AlphaFoldDB" id="A0A916NTG2"/>
<evidence type="ECO:0000256" key="5">
    <source>
        <dbReference type="ARBA" id="ARBA00022759"/>
    </source>
</evidence>
<keyword evidence="12" id="KW-1185">Reference proteome</keyword>
<dbReference type="HAMAP" id="MF_00104">
    <property type="entry name" value="RNase_III"/>
    <property type="match status" value="1"/>
</dbReference>
<dbReference type="GO" id="GO:0008033">
    <property type="term" value="P:tRNA processing"/>
    <property type="evidence" value="ECO:0007669"/>
    <property type="project" value="UniProtKB-KW"/>
</dbReference>
<dbReference type="PROSITE" id="PS50142">
    <property type="entry name" value="RNASE_3_2"/>
    <property type="match status" value="1"/>
</dbReference>
<name>A0A916NTG2_9FLAO</name>
<dbReference type="SMART" id="SM00358">
    <property type="entry name" value="DSRM"/>
    <property type="match status" value="1"/>
</dbReference>
<keyword evidence="8" id="KW-0479">Metal-binding</keyword>
<keyword evidence="7 8" id="KW-0694">RNA-binding</keyword>
<comment type="cofactor">
    <cofactor evidence="8">
        <name>Mg(2+)</name>
        <dbReference type="ChEBI" id="CHEBI:18420"/>
    </cofactor>
</comment>
<feature type="domain" description="RNase III" evidence="10">
    <location>
        <begin position="22"/>
        <end position="141"/>
    </location>
</feature>
<comment type="subunit">
    <text evidence="8">Homodimer.</text>
</comment>
<dbReference type="RefSeq" id="WP_258543098.1">
    <property type="nucleotide sequence ID" value="NZ_OU015584.1"/>
</dbReference>
<evidence type="ECO:0000256" key="2">
    <source>
        <dbReference type="ARBA" id="ARBA00010183"/>
    </source>
</evidence>
<keyword evidence="8" id="KW-0460">Magnesium</keyword>
<dbReference type="GO" id="GO:0046872">
    <property type="term" value="F:metal ion binding"/>
    <property type="evidence" value="ECO:0007669"/>
    <property type="project" value="UniProtKB-KW"/>
</dbReference>
<evidence type="ECO:0000256" key="1">
    <source>
        <dbReference type="ARBA" id="ARBA00000109"/>
    </source>
</evidence>
<feature type="binding site" evidence="8">
    <location>
        <position position="59"/>
    </location>
    <ligand>
        <name>Mg(2+)</name>
        <dbReference type="ChEBI" id="CHEBI:18420"/>
    </ligand>
</feature>
<keyword evidence="8" id="KW-0699">rRNA-binding</keyword>
<dbReference type="NCBIfam" id="TIGR02191">
    <property type="entry name" value="RNaseIII"/>
    <property type="match status" value="1"/>
</dbReference>
<accession>A0A916NTG2</accession>
<dbReference type="SMART" id="SM00535">
    <property type="entry name" value="RIBOc"/>
    <property type="match status" value="1"/>
</dbReference>
<feature type="active site" evidence="8">
    <location>
        <position position="63"/>
    </location>
</feature>
<dbReference type="SUPFAM" id="SSF69065">
    <property type="entry name" value="RNase III domain-like"/>
    <property type="match status" value="1"/>
</dbReference>
<dbReference type="SUPFAM" id="SSF54768">
    <property type="entry name" value="dsRNA-binding domain-like"/>
    <property type="match status" value="1"/>
</dbReference>
<dbReference type="PANTHER" id="PTHR11207">
    <property type="entry name" value="RIBONUCLEASE III"/>
    <property type="match status" value="1"/>
</dbReference>
<feature type="active site" evidence="8">
    <location>
        <position position="130"/>
    </location>
</feature>
<dbReference type="Proteomes" id="UP000683507">
    <property type="component" value="Chromosome"/>
</dbReference>
<dbReference type="GO" id="GO:0006364">
    <property type="term" value="P:rRNA processing"/>
    <property type="evidence" value="ECO:0007669"/>
    <property type="project" value="UniProtKB-UniRule"/>
</dbReference>
<gene>
    <name evidence="8 11" type="primary">rnc</name>
    <name evidence="11" type="ORF">CRYO30217_02900</name>
</gene>
<evidence type="ECO:0000256" key="3">
    <source>
        <dbReference type="ARBA" id="ARBA00022664"/>
    </source>
</evidence>
<dbReference type="InterPro" id="IPR000999">
    <property type="entry name" value="RNase_III_dom"/>
</dbReference>
<evidence type="ECO:0000259" key="9">
    <source>
        <dbReference type="PROSITE" id="PS50137"/>
    </source>
</evidence>
<dbReference type="GO" id="GO:0006397">
    <property type="term" value="P:mRNA processing"/>
    <property type="evidence" value="ECO:0007669"/>
    <property type="project" value="UniProtKB-UniRule"/>
</dbReference>
<evidence type="ECO:0000256" key="8">
    <source>
        <dbReference type="HAMAP-Rule" id="MF_00104"/>
    </source>
</evidence>
<dbReference type="PROSITE" id="PS50137">
    <property type="entry name" value="DS_RBD"/>
    <property type="match status" value="1"/>
</dbReference>
<proteinExistence type="inferred from homology"/>
<feature type="domain" description="DRBM" evidence="9">
    <location>
        <begin position="169"/>
        <end position="237"/>
    </location>
</feature>
<dbReference type="GO" id="GO:0004525">
    <property type="term" value="F:ribonuclease III activity"/>
    <property type="evidence" value="ECO:0007669"/>
    <property type="project" value="UniProtKB-UniRule"/>
</dbReference>
<dbReference type="Pfam" id="PF14622">
    <property type="entry name" value="Ribonucleas_3_3"/>
    <property type="match status" value="1"/>
</dbReference>
<dbReference type="Gene3D" id="1.10.1520.10">
    <property type="entry name" value="Ribonuclease III domain"/>
    <property type="match status" value="1"/>
</dbReference>
<dbReference type="EMBL" id="OU015584">
    <property type="protein sequence ID" value="CAG5085825.1"/>
    <property type="molecule type" value="Genomic_DNA"/>
</dbReference>
<dbReference type="KEGG" id="ptan:CRYO30217_02900"/>
<dbReference type="InterPro" id="IPR036389">
    <property type="entry name" value="RNase_III_sf"/>
</dbReference>
<sequence>MGSIFFWNLKKSDREKQINYLIQTNFGLKPKKFKLYEQALTHKSYLKKNADQEHNERLEFLGDAVISTVVAEVLFYKYPTKTEGQLTQMRARIVSRDNLNVIGDKIGLEPFINYQKTRNKFKSLMGNTVESIVGALFVEFGYDRTATALKKNIFNEQFNFEEVVKQNVDYKSQLIIQCQRNRQEIKFELIEEVISPNGKPVFTMAVVIDEEEKARADAFSKRKAEQKAAKKVLDTSN</sequence>
<dbReference type="EC" id="3.1.26.3" evidence="8"/>
<dbReference type="Pfam" id="PF00035">
    <property type="entry name" value="dsrm"/>
    <property type="match status" value="1"/>
</dbReference>
<keyword evidence="8" id="KW-0819">tRNA processing</keyword>
<evidence type="ECO:0000256" key="7">
    <source>
        <dbReference type="ARBA" id="ARBA00022884"/>
    </source>
</evidence>
<dbReference type="CDD" id="cd00593">
    <property type="entry name" value="RIBOc"/>
    <property type="match status" value="1"/>
</dbReference>
<reference evidence="11" key="1">
    <citation type="submission" date="2021-04" db="EMBL/GenBank/DDBJ databases">
        <authorList>
            <person name="Rodrigo-Torres L."/>
            <person name="Arahal R. D."/>
            <person name="Lucena T."/>
        </authorList>
    </citation>
    <scope>NUCLEOTIDE SEQUENCE</scope>
    <source>
        <strain evidence="11">AS29M-1</strain>
    </source>
</reference>
<evidence type="ECO:0000256" key="6">
    <source>
        <dbReference type="ARBA" id="ARBA00022801"/>
    </source>
</evidence>
<keyword evidence="3 8" id="KW-0507">mRNA processing</keyword>
<keyword evidence="8" id="KW-0963">Cytoplasm</keyword>
<comment type="subcellular location">
    <subcellularLocation>
        <location evidence="8">Cytoplasm</location>
    </subcellularLocation>
</comment>
<evidence type="ECO:0000259" key="10">
    <source>
        <dbReference type="PROSITE" id="PS50142"/>
    </source>
</evidence>
<comment type="similarity">
    <text evidence="2">Belongs to the ribonuclease III family.</text>
</comment>
<comment type="catalytic activity">
    <reaction evidence="1 8">
        <text>Endonucleolytic cleavage to 5'-phosphomonoester.</text>
        <dbReference type="EC" id="3.1.26.3"/>
    </reaction>
</comment>
<evidence type="ECO:0000313" key="11">
    <source>
        <dbReference type="EMBL" id="CAG5085825.1"/>
    </source>
</evidence>
<dbReference type="GO" id="GO:0019843">
    <property type="term" value="F:rRNA binding"/>
    <property type="evidence" value="ECO:0007669"/>
    <property type="project" value="UniProtKB-KW"/>
</dbReference>
<evidence type="ECO:0000256" key="4">
    <source>
        <dbReference type="ARBA" id="ARBA00022722"/>
    </source>
</evidence>
<evidence type="ECO:0000313" key="12">
    <source>
        <dbReference type="Proteomes" id="UP000683507"/>
    </source>
</evidence>
<feature type="binding site" evidence="8">
    <location>
        <position position="127"/>
    </location>
    <ligand>
        <name>Mg(2+)</name>
        <dbReference type="ChEBI" id="CHEBI:18420"/>
    </ligand>
</feature>
<dbReference type="PROSITE" id="PS00517">
    <property type="entry name" value="RNASE_3_1"/>
    <property type="match status" value="1"/>
</dbReference>
<dbReference type="PANTHER" id="PTHR11207:SF0">
    <property type="entry name" value="RIBONUCLEASE 3"/>
    <property type="match status" value="1"/>
</dbReference>
<keyword evidence="8" id="KW-0698">rRNA processing</keyword>
<dbReference type="InterPro" id="IPR014720">
    <property type="entry name" value="dsRBD_dom"/>
</dbReference>
<protein>
    <recommendedName>
        <fullName evidence="8">Ribonuclease 3</fullName>
        <ecNumber evidence="8">3.1.26.3</ecNumber>
    </recommendedName>
    <alternativeName>
        <fullName evidence="8">Ribonuclease III</fullName>
        <shortName evidence="8">RNase III</shortName>
    </alternativeName>
</protein>
<keyword evidence="5 8" id="KW-0255">Endonuclease</keyword>
<dbReference type="GO" id="GO:0010468">
    <property type="term" value="P:regulation of gene expression"/>
    <property type="evidence" value="ECO:0007669"/>
    <property type="project" value="TreeGrafter"/>
</dbReference>
<dbReference type="CDD" id="cd10845">
    <property type="entry name" value="DSRM_RNAse_III_family"/>
    <property type="match status" value="1"/>
</dbReference>
<keyword evidence="4 8" id="KW-0540">Nuclease</keyword>
<dbReference type="InterPro" id="IPR011907">
    <property type="entry name" value="RNase_III"/>
</dbReference>
<organism evidence="11 12">
    <name type="scientific">Parvicella tangerina</name>
    <dbReference type="NCBI Taxonomy" id="2829795"/>
    <lineage>
        <taxon>Bacteria</taxon>
        <taxon>Pseudomonadati</taxon>
        <taxon>Bacteroidota</taxon>
        <taxon>Flavobacteriia</taxon>
        <taxon>Flavobacteriales</taxon>
        <taxon>Parvicellaceae</taxon>
        <taxon>Parvicella</taxon>
    </lineage>
</organism>
<dbReference type="GO" id="GO:0005737">
    <property type="term" value="C:cytoplasm"/>
    <property type="evidence" value="ECO:0007669"/>
    <property type="project" value="UniProtKB-SubCell"/>
</dbReference>
<dbReference type="GO" id="GO:0003725">
    <property type="term" value="F:double-stranded RNA binding"/>
    <property type="evidence" value="ECO:0007669"/>
    <property type="project" value="TreeGrafter"/>
</dbReference>
<comment type="function">
    <text evidence="8">Digests double-stranded RNA. Involved in the processing of primary rRNA transcript to yield the immediate precursors to the large and small rRNAs (23S and 16S). Processes some mRNAs, and tRNAs when they are encoded in the rRNA operon. Processes pre-crRNA and tracrRNA of type II CRISPR loci if present in the organism.</text>
</comment>
<feature type="binding site" evidence="8">
    <location>
        <position position="130"/>
    </location>
    <ligand>
        <name>Mg(2+)</name>
        <dbReference type="ChEBI" id="CHEBI:18420"/>
    </ligand>
</feature>